<name>A0A0B7B005_9EUPU</name>
<accession>A0A0B7B005</accession>
<dbReference type="EMBL" id="HACG01039819">
    <property type="protein sequence ID" value="CEK86684.1"/>
    <property type="molecule type" value="Transcribed_RNA"/>
</dbReference>
<sequence>MVKYMGNEQTELMNLRFCCTEEYVVFLGKKKTEQKKSSLRKISNEGRITTENKKANKIFRTDKEICHIHHNFIIRVEH</sequence>
<organism evidence="1">
    <name type="scientific">Arion vulgaris</name>
    <dbReference type="NCBI Taxonomy" id="1028688"/>
    <lineage>
        <taxon>Eukaryota</taxon>
        <taxon>Metazoa</taxon>
        <taxon>Spiralia</taxon>
        <taxon>Lophotrochozoa</taxon>
        <taxon>Mollusca</taxon>
        <taxon>Gastropoda</taxon>
        <taxon>Heterobranchia</taxon>
        <taxon>Euthyneura</taxon>
        <taxon>Panpulmonata</taxon>
        <taxon>Eupulmonata</taxon>
        <taxon>Stylommatophora</taxon>
        <taxon>Helicina</taxon>
        <taxon>Arionoidea</taxon>
        <taxon>Arionidae</taxon>
        <taxon>Arion</taxon>
    </lineage>
</organism>
<evidence type="ECO:0000313" key="1">
    <source>
        <dbReference type="EMBL" id="CEK86684.1"/>
    </source>
</evidence>
<reference evidence="1" key="1">
    <citation type="submission" date="2014-12" db="EMBL/GenBank/DDBJ databases">
        <title>Insight into the proteome of Arion vulgaris.</title>
        <authorList>
            <person name="Aradska J."/>
            <person name="Bulat T."/>
            <person name="Smidak R."/>
            <person name="Sarate P."/>
            <person name="Gangsoo J."/>
            <person name="Sialana F."/>
            <person name="Bilban M."/>
            <person name="Lubec G."/>
        </authorList>
    </citation>
    <scope>NUCLEOTIDE SEQUENCE</scope>
    <source>
        <tissue evidence="1">Skin</tissue>
    </source>
</reference>
<protein>
    <submittedName>
        <fullName evidence="1">Uncharacterized protein</fullName>
    </submittedName>
</protein>
<gene>
    <name evidence="1" type="primary">ORF155157</name>
</gene>
<dbReference type="AlphaFoldDB" id="A0A0B7B005"/>
<proteinExistence type="predicted"/>